<dbReference type="RefSeq" id="WP_194702496.1">
    <property type="nucleotide sequence ID" value="NZ_JADKNH010000008.1"/>
</dbReference>
<dbReference type="Gene3D" id="1.10.30.50">
    <property type="match status" value="1"/>
</dbReference>
<evidence type="ECO:0000313" key="4">
    <source>
        <dbReference type="Proteomes" id="UP000614200"/>
    </source>
</evidence>
<proteinExistence type="predicted"/>
<sequence length="285" mass="32897">MNTAEFKIIIDNLKIWKKKGQRAPHKPLLILLALARIKNGQTGLVSYSEIRDPLEQLLKDFGPNPQSYHPEHPFVRLTNDGIWQLDRAKKYIKIKNNWLIQNQIRGGFNEEVTSLLKANQSLIREATEAILDAHFEPSMHDDILSAVGLEFDYITRIVRKRDAKFRERILSAYDHSCAVCGFNVRLGHQLVGVEAAHIKWHQAGGPDREDNGVALCSMHHKLYDRGVFTIAPDKKVIVSKRSHGTHGFDDWLMRYHGKAIRNPIERSFYPEPEYIEWNVREVFKG</sequence>
<dbReference type="EMBL" id="JADKNH010000008">
    <property type="protein sequence ID" value="MBF4694260.1"/>
    <property type="molecule type" value="Genomic_DNA"/>
</dbReference>
<evidence type="ECO:0000313" key="3">
    <source>
        <dbReference type="EMBL" id="MBF4694260.1"/>
    </source>
</evidence>
<evidence type="ECO:0000259" key="2">
    <source>
        <dbReference type="Pfam" id="PF26340"/>
    </source>
</evidence>
<keyword evidence="3" id="KW-0255">Endonuclease</keyword>
<dbReference type="Pfam" id="PF13391">
    <property type="entry name" value="HNH_2"/>
    <property type="match status" value="1"/>
</dbReference>
<dbReference type="NCBIfam" id="NF045808">
    <property type="entry name" value="PT-DNA_restrict"/>
    <property type="match status" value="1"/>
</dbReference>
<feature type="domain" description="HNH nuclease" evidence="1">
    <location>
        <begin position="177"/>
        <end position="230"/>
    </location>
</feature>
<dbReference type="InterPro" id="IPR003615">
    <property type="entry name" value="HNH_nuc"/>
</dbReference>
<name>A0ABR9ZWJ9_9FIRM</name>
<feature type="domain" description="ScoMcrA-like DNA sulfur-binding" evidence="2">
    <location>
        <begin position="10"/>
        <end position="150"/>
    </location>
</feature>
<protein>
    <submittedName>
        <fullName evidence="3">HNH endonuclease</fullName>
    </submittedName>
</protein>
<dbReference type="InterPro" id="IPR011396">
    <property type="entry name" value="PT_DNA_restrict"/>
</dbReference>
<comment type="caution">
    <text evidence="3">The sequence shown here is derived from an EMBL/GenBank/DDBJ whole genome shotgun (WGS) entry which is preliminary data.</text>
</comment>
<keyword evidence="3" id="KW-0378">Hydrolase</keyword>
<accession>A0ABR9ZWJ9</accession>
<organism evidence="3 4">
    <name type="scientific">Fusibacter ferrireducens</name>
    <dbReference type="NCBI Taxonomy" id="2785058"/>
    <lineage>
        <taxon>Bacteria</taxon>
        <taxon>Bacillati</taxon>
        <taxon>Bacillota</taxon>
        <taxon>Clostridia</taxon>
        <taxon>Eubacteriales</taxon>
        <taxon>Eubacteriales Family XII. Incertae Sedis</taxon>
        <taxon>Fusibacter</taxon>
    </lineage>
</organism>
<gene>
    <name evidence="3" type="ORF">ISU02_14145</name>
</gene>
<keyword evidence="4" id="KW-1185">Reference proteome</keyword>
<reference evidence="3 4" key="1">
    <citation type="submission" date="2020-11" db="EMBL/GenBank/DDBJ databases">
        <title>Fusibacter basophilias sp. nov.</title>
        <authorList>
            <person name="Qiu D."/>
        </authorList>
    </citation>
    <scope>NUCLEOTIDE SEQUENCE [LARGE SCALE GENOMIC DNA]</scope>
    <source>
        <strain evidence="3 4">Q10-2</strain>
    </source>
</reference>
<dbReference type="GO" id="GO:0004519">
    <property type="term" value="F:endonuclease activity"/>
    <property type="evidence" value="ECO:0007669"/>
    <property type="project" value="UniProtKB-KW"/>
</dbReference>
<dbReference type="PIRSF" id="PIRSF030850">
    <property type="entry name" value="UCP030850"/>
    <property type="match status" value="1"/>
</dbReference>
<dbReference type="CDD" id="cd00085">
    <property type="entry name" value="HNHc"/>
    <property type="match status" value="1"/>
</dbReference>
<dbReference type="Pfam" id="PF26340">
    <property type="entry name" value="DNA-SBD_ScoMcrA"/>
    <property type="match status" value="1"/>
</dbReference>
<keyword evidence="3" id="KW-0540">Nuclease</keyword>
<dbReference type="InterPro" id="IPR058813">
    <property type="entry name" value="DNA-SBD_ScoMcrA"/>
</dbReference>
<evidence type="ECO:0000259" key="1">
    <source>
        <dbReference type="Pfam" id="PF13391"/>
    </source>
</evidence>
<dbReference type="Proteomes" id="UP000614200">
    <property type="component" value="Unassembled WGS sequence"/>
</dbReference>